<organism evidence="1">
    <name type="scientific">Micromonospora sp. HUAS YX12</name>
    <dbReference type="NCBI Taxonomy" id="3156396"/>
    <lineage>
        <taxon>Bacteria</taxon>
        <taxon>Bacillati</taxon>
        <taxon>Actinomycetota</taxon>
        <taxon>Actinomycetes</taxon>
        <taxon>Micromonosporales</taxon>
        <taxon>Micromonosporaceae</taxon>
        <taxon>Micromonospora</taxon>
    </lineage>
</organism>
<proteinExistence type="predicted"/>
<dbReference type="RefSeq" id="WP_334467090.1">
    <property type="nucleotide sequence ID" value="NZ_CP157974.1"/>
</dbReference>
<name>A0AAU7QYB8_9ACTN</name>
<protein>
    <submittedName>
        <fullName evidence="1">Uncharacterized protein</fullName>
    </submittedName>
</protein>
<sequence>MAGRRVVLGELTGGPVSDPSAVVSWYERAVPITVDDDLLNRAGELKQQLVAFSQQRRYDRAFDDVLADQHDGRVALDEHALMILWDYFVLEHRLRNGRTVVEQFVAAHPDLSEPERQMLLGWRDVVQGPFEVQGRDGAALIVVNLVDELTYRVRSNMGSSVFRRTPRRSFLLARLVAVGQEWMISGPMNVWRPQERDVAYQMALEMSLRAPEAVYRNPEKLAQAWELQRQDRDRFVRFFGGDLVVVPGDEVAERMADYHAFCRAEVVATSRASERAVQKAPMFELPPDVVDAETVGMIYDEVDGLGFYAEFGLVEAAFANPDLLRRRRHREHTLAYLQEDSVGPLVLLRLAARDPERASVVFRRLLKKPRFDWTRDGEELLRAHKPEHFRRAPRPRVSPVSERLAAYARRR</sequence>
<dbReference type="EMBL" id="CP157974">
    <property type="protein sequence ID" value="XBT81249.1"/>
    <property type="molecule type" value="Genomic_DNA"/>
</dbReference>
<evidence type="ECO:0000313" key="1">
    <source>
        <dbReference type="EMBL" id="XBT81249.1"/>
    </source>
</evidence>
<gene>
    <name evidence="1" type="ORF">ABIH81_26945</name>
</gene>
<dbReference type="AlphaFoldDB" id="A0AAU7QYB8"/>
<reference evidence="1" key="1">
    <citation type="submission" date="2024-06" db="EMBL/GenBank/DDBJ databases">
        <title>Micromonospora sp. strain HUAS YX12 genome sequences.</title>
        <authorList>
            <person name="Mo P."/>
        </authorList>
    </citation>
    <scope>NUCLEOTIDE SEQUENCE</scope>
    <source>
        <strain evidence="1">HUAS YX12</strain>
    </source>
</reference>
<accession>A0AAU7QYB8</accession>